<sequence length="259" mass="31117">MDNFKELWNKDQITETPEISLEKQQQIRLPLEKIRANMKREYKFTIFSFPLLFLLLFFFDGFYQISIFLMLMGLAVLITVYYFSKFRVFYKKINTQGLDTYHNLLNLRYELVLNSELYKSYYLCFVPLAFSAYVLFFSVEQNLYEIGKIFLSMIFGVVFVYFYGKIWLKEMYGKYILEISELVNQMNDQQDDFQYDRATVKMEKYFSFFENTQPSFVQKFGKLGKALHILFWLLVFFVAVFIVGFVVGLIIGFSERFFV</sequence>
<keyword evidence="1" id="KW-0472">Membrane</keyword>
<feature type="transmembrane region" description="Helical" evidence="1">
    <location>
        <begin position="229"/>
        <end position="253"/>
    </location>
</feature>
<evidence type="ECO:0000256" key="1">
    <source>
        <dbReference type="SAM" id="Phobius"/>
    </source>
</evidence>
<name>A0ABW8QBG5_9FLAO</name>
<keyword evidence="3" id="KW-1185">Reference proteome</keyword>
<dbReference type="RefSeq" id="WP_203970355.1">
    <property type="nucleotide sequence ID" value="NZ_BOPK01000013.1"/>
</dbReference>
<comment type="caution">
    <text evidence="2">The sequence shown here is derived from an EMBL/GenBank/DDBJ whole genome shotgun (WGS) entry which is preliminary data.</text>
</comment>
<gene>
    <name evidence="2" type="ORF">ACI76L_07980</name>
</gene>
<evidence type="ECO:0000313" key="3">
    <source>
        <dbReference type="Proteomes" id="UP001622370"/>
    </source>
</evidence>
<feature type="transmembrane region" description="Helical" evidence="1">
    <location>
        <begin position="42"/>
        <end position="59"/>
    </location>
</feature>
<dbReference type="Proteomes" id="UP001622370">
    <property type="component" value="Unassembled WGS sequence"/>
</dbReference>
<feature type="transmembrane region" description="Helical" evidence="1">
    <location>
        <begin position="121"/>
        <end position="139"/>
    </location>
</feature>
<proteinExistence type="predicted"/>
<feature type="transmembrane region" description="Helical" evidence="1">
    <location>
        <begin position="145"/>
        <end position="164"/>
    </location>
</feature>
<evidence type="ECO:0000313" key="2">
    <source>
        <dbReference type="EMBL" id="MFK8293718.1"/>
    </source>
</evidence>
<keyword evidence="1" id="KW-1133">Transmembrane helix</keyword>
<protein>
    <recommendedName>
        <fullName evidence="4">Beta-carotene 15,15'-monooxygenase</fullName>
    </recommendedName>
</protein>
<feature type="transmembrane region" description="Helical" evidence="1">
    <location>
        <begin position="65"/>
        <end position="83"/>
    </location>
</feature>
<evidence type="ECO:0008006" key="4">
    <source>
        <dbReference type="Google" id="ProtNLM"/>
    </source>
</evidence>
<organism evidence="2 3">
    <name type="scientific">Capnocytophaga stomatis</name>
    <dbReference type="NCBI Taxonomy" id="1848904"/>
    <lineage>
        <taxon>Bacteria</taxon>
        <taxon>Pseudomonadati</taxon>
        <taxon>Bacteroidota</taxon>
        <taxon>Flavobacteriia</taxon>
        <taxon>Flavobacteriales</taxon>
        <taxon>Flavobacteriaceae</taxon>
        <taxon>Capnocytophaga</taxon>
    </lineage>
</organism>
<keyword evidence="1" id="KW-0812">Transmembrane</keyword>
<accession>A0ABW8QBG5</accession>
<dbReference type="EMBL" id="JBJGWJ010000005">
    <property type="protein sequence ID" value="MFK8293718.1"/>
    <property type="molecule type" value="Genomic_DNA"/>
</dbReference>
<reference evidence="2 3" key="1">
    <citation type="journal article" date="2016" name="Sci. Rep.">
        <title>Whole genome sequencing identifies a novel species of the genus Capnocytophaga isolated from dog and cat bite wounds in humans.</title>
        <authorList>
            <person name="Zangenah S."/>
            <person name="Abbasi N."/>
            <person name="Andersson A.F."/>
            <person name="Bergman P."/>
        </authorList>
    </citation>
    <scope>NUCLEOTIDE SEQUENCE [LARGE SCALE GENOMIC DNA]</scope>
    <source>
        <strain evidence="2 3">W5</strain>
    </source>
</reference>